<evidence type="ECO:0000259" key="9">
    <source>
        <dbReference type="PROSITE" id="PS50069"/>
    </source>
</evidence>
<dbReference type="Gene3D" id="3.30.230.130">
    <property type="entry name" value="Cullin, Chain C, Domain 2"/>
    <property type="match status" value="1"/>
</dbReference>
<dbReference type="Pfam" id="PF10557">
    <property type="entry name" value="Cullin_Nedd8"/>
    <property type="match status" value="1"/>
</dbReference>
<keyword evidence="5" id="KW-0832">Ubl conjugation</keyword>
<proteinExistence type="inferred from homology"/>
<dbReference type="InterPro" id="IPR059120">
    <property type="entry name" value="Cullin-like_AB"/>
</dbReference>
<evidence type="ECO:0000256" key="6">
    <source>
        <dbReference type="ARBA" id="ARBA00040451"/>
    </source>
</evidence>
<dbReference type="InterPro" id="IPR036390">
    <property type="entry name" value="WH_DNA-bd_sf"/>
</dbReference>
<dbReference type="InterPro" id="IPR036317">
    <property type="entry name" value="Cullin_homology_sf"/>
</dbReference>
<dbReference type="FunFam" id="1.20.1310.10:FF:000002">
    <property type="entry name" value="cullin-3 isoform X1"/>
    <property type="match status" value="1"/>
</dbReference>
<evidence type="ECO:0000256" key="4">
    <source>
        <dbReference type="ARBA" id="ARBA00022786"/>
    </source>
</evidence>
<dbReference type="GO" id="GO:0031625">
    <property type="term" value="F:ubiquitin protein ligase binding"/>
    <property type="evidence" value="ECO:0007669"/>
    <property type="project" value="InterPro"/>
</dbReference>
<dbReference type="Gene3D" id="1.20.1310.10">
    <property type="entry name" value="Cullin Repeats"/>
    <property type="match status" value="4"/>
</dbReference>
<accession>Q675W7</accession>
<evidence type="ECO:0000256" key="7">
    <source>
        <dbReference type="PROSITE-ProRule" id="PRU00330"/>
    </source>
</evidence>
<evidence type="ECO:0000256" key="5">
    <source>
        <dbReference type="ARBA" id="ARBA00022843"/>
    </source>
</evidence>
<comment type="similarity">
    <text evidence="2 7 8">Belongs to the cullin family.</text>
</comment>
<sequence>MRLKRLDSSHTLERTWAEVQEGLNNVFFHHGMGHKRYIELYTHVYNYCTAVNTPAMMKPPIDGRKDFVGYELYQLVRDYLENFVKNQNIKARKHVDLLDFYAIAWENYSLSTKVLNGMCAYMNRFFKKQAHEAESSFYDIRTDNVFVVTDLALKIWNDHFFCNVSKRLTVMLIDQIQEERKGNQINSSLVKSVINSYITLGSAVSVGEPKPSPEQMLRIYENEFVRHYIEETVRFYKVESGRFLDSNPGINGLKEFLKKAELRLDEEQVRSDRYLHYSSTKKAMKECEKAIIGDRKDVFVQTFVPLLEHSQTADLARMYRLAKRVDQGLTPIRSKFEDFIVTSGLTSMESVGLTPEPKVFVGKILHIYERFSRINQICFDNEFKESLDRAATKFINKNKACEEKTTLCPELVAKYCDSLLKRSNKTIDEPGTEEKFNQIMIVFKYIEDKDVFETHYSRMFANRLIKGTSGSDDAEESILQKLNDICGFEYTAKLNRMWQDINTSKGTTEKFKKALQEEGIELGIDFSVKLLSTGSWPLTKAFSMELPGVLSNSLRVFKEHYDKKNPRRTLTWLCSQSKGEITANYQSKNYVLVASTIQMAVLLLFNNENQLTVAEISRRLAVDSTLMQQVVLVLLKHQLLCLGPYPSLPETEGCDKLPGKEDLLSYNKDFFNKRTKITINVTYKIESHAEDPVTTKNIEADRKLLIQAAIVRIMKTRKQVNHSTLMSETINHLASRFKPSVQKIKACVETLIEKEYIERVDGKDVYIYVA</sequence>
<dbReference type="GO" id="GO:0006511">
    <property type="term" value="P:ubiquitin-dependent protein catabolic process"/>
    <property type="evidence" value="ECO:0007669"/>
    <property type="project" value="InterPro"/>
</dbReference>
<dbReference type="PROSITE" id="PS50069">
    <property type="entry name" value="CULLIN_2"/>
    <property type="match status" value="1"/>
</dbReference>
<dbReference type="PANTHER" id="PTHR11932">
    <property type="entry name" value="CULLIN"/>
    <property type="match status" value="1"/>
</dbReference>
<dbReference type="InterPro" id="IPR045093">
    <property type="entry name" value="Cullin"/>
</dbReference>
<dbReference type="PROSITE" id="PS01256">
    <property type="entry name" value="CULLIN_1"/>
    <property type="match status" value="1"/>
</dbReference>
<dbReference type="InterPro" id="IPR016158">
    <property type="entry name" value="Cullin_homology"/>
</dbReference>
<evidence type="ECO:0000256" key="8">
    <source>
        <dbReference type="RuleBase" id="RU003829"/>
    </source>
</evidence>
<comment type="pathway">
    <text evidence="1">Protein modification; protein ubiquitination.</text>
</comment>
<dbReference type="SUPFAM" id="SSF75632">
    <property type="entry name" value="Cullin homology domain"/>
    <property type="match status" value="1"/>
</dbReference>
<dbReference type="EMBL" id="AY449460">
    <property type="protein sequence ID" value="AAS21399.1"/>
    <property type="molecule type" value="Genomic_DNA"/>
</dbReference>
<evidence type="ECO:0000256" key="2">
    <source>
        <dbReference type="ARBA" id="ARBA00006019"/>
    </source>
</evidence>
<protein>
    <recommendedName>
        <fullName evidence="6">Cullin-5</fullName>
    </recommendedName>
</protein>
<dbReference type="AlphaFoldDB" id="Q675W7"/>
<dbReference type="InterPro" id="IPR036388">
    <property type="entry name" value="WH-like_DNA-bd_sf"/>
</dbReference>
<keyword evidence="4" id="KW-0833">Ubl conjugation pathway</keyword>
<dbReference type="GO" id="GO:0031461">
    <property type="term" value="C:cullin-RING ubiquitin ligase complex"/>
    <property type="evidence" value="ECO:0007669"/>
    <property type="project" value="InterPro"/>
</dbReference>
<dbReference type="Gene3D" id="1.10.10.10">
    <property type="entry name" value="Winged helix-like DNA-binding domain superfamily/Winged helix DNA-binding domain"/>
    <property type="match status" value="1"/>
</dbReference>
<dbReference type="FunFam" id="1.20.1310.10:FF:000014">
    <property type="entry name" value="Cullin 5"/>
    <property type="match status" value="1"/>
</dbReference>
<dbReference type="FunFam" id="1.10.10.10:FF:000014">
    <property type="entry name" value="Cullin 1"/>
    <property type="match status" value="1"/>
</dbReference>
<name>Q675W7_OIKDI</name>
<gene>
    <name evidence="10" type="ORF">004-01</name>
</gene>
<dbReference type="InterPro" id="IPR016157">
    <property type="entry name" value="Cullin_CS"/>
</dbReference>
<evidence type="ECO:0000313" key="10">
    <source>
        <dbReference type="EMBL" id="AAS21399.1"/>
    </source>
</evidence>
<reference evidence="10" key="1">
    <citation type="journal article" date="2004" name="Nature">
        <title>Hox cluster disintegration with persistent anteroposterior order of expression in Oikopleura dioica.</title>
        <authorList>
            <person name="Seo H.C."/>
            <person name="Edvardsen R.B."/>
            <person name="Maeland A.D."/>
            <person name="Bjordal M."/>
            <person name="Jensen M.F."/>
            <person name="Hansen A."/>
            <person name="Flaat M."/>
            <person name="Weissenbach J."/>
            <person name="Lehrach H."/>
            <person name="Wincker P."/>
            <person name="Reinhardt R."/>
            <person name="Chourrout D."/>
        </authorList>
    </citation>
    <scope>NUCLEOTIDE SEQUENCE</scope>
</reference>
<dbReference type="SUPFAM" id="SSF46785">
    <property type="entry name" value="Winged helix' DNA-binding domain"/>
    <property type="match status" value="1"/>
</dbReference>
<organism evidence="10">
    <name type="scientific">Oikopleura dioica</name>
    <name type="common">Tunicate</name>
    <dbReference type="NCBI Taxonomy" id="34765"/>
    <lineage>
        <taxon>Eukaryota</taxon>
        <taxon>Metazoa</taxon>
        <taxon>Chordata</taxon>
        <taxon>Tunicata</taxon>
        <taxon>Appendicularia</taxon>
        <taxon>Copelata</taxon>
        <taxon>Oikopleuridae</taxon>
        <taxon>Oikopleura</taxon>
    </lineage>
</organism>
<dbReference type="InterPro" id="IPR019559">
    <property type="entry name" value="Cullin_neddylation_domain"/>
</dbReference>
<keyword evidence="3" id="KW-1017">Isopeptide bond</keyword>
<evidence type="ECO:0000256" key="3">
    <source>
        <dbReference type="ARBA" id="ARBA00022499"/>
    </source>
</evidence>
<dbReference type="Pfam" id="PF00888">
    <property type="entry name" value="Cullin"/>
    <property type="match status" value="1"/>
</dbReference>
<evidence type="ECO:0000256" key="1">
    <source>
        <dbReference type="ARBA" id="ARBA00004906"/>
    </source>
</evidence>
<dbReference type="SMART" id="SM00884">
    <property type="entry name" value="Cullin_Nedd8"/>
    <property type="match status" value="1"/>
</dbReference>
<dbReference type="InterPro" id="IPR001373">
    <property type="entry name" value="Cullin_N"/>
</dbReference>
<dbReference type="SUPFAM" id="SSF74788">
    <property type="entry name" value="Cullin repeat-like"/>
    <property type="match status" value="1"/>
</dbReference>
<dbReference type="SMART" id="SM00182">
    <property type="entry name" value="CULLIN"/>
    <property type="match status" value="1"/>
</dbReference>
<dbReference type="Pfam" id="PF26557">
    <property type="entry name" value="Cullin_AB"/>
    <property type="match status" value="1"/>
</dbReference>
<reference evidence="10" key="2">
    <citation type="journal article" date="2005" name="Curr. Biol.">
        <title>Remodelling of the homeobox gene complement in the tunicate Oikopleura dioica.</title>
        <authorList>
            <person name="Edvardsen R.B."/>
            <person name="Seo H.C."/>
            <person name="Jensen M.F."/>
            <person name="Mialon A."/>
            <person name="Mikhaleva J."/>
            <person name="Bjordal M."/>
            <person name="Cartry J."/>
            <person name="Reinhardt R."/>
            <person name="Weissenbach J."/>
            <person name="Wincker P."/>
            <person name="Chourrout D."/>
        </authorList>
    </citation>
    <scope>NUCLEOTIDE SEQUENCE</scope>
</reference>
<feature type="domain" description="Cullin family profile" evidence="9">
    <location>
        <begin position="407"/>
        <end position="635"/>
    </location>
</feature>
<dbReference type="InterPro" id="IPR016159">
    <property type="entry name" value="Cullin_repeat-like_dom_sf"/>
</dbReference>